<organism evidence="2 3">
    <name type="scientific">Catellicoccus marimammalium M35/04/3</name>
    <dbReference type="NCBI Taxonomy" id="1234409"/>
    <lineage>
        <taxon>Bacteria</taxon>
        <taxon>Bacillati</taxon>
        <taxon>Bacillota</taxon>
        <taxon>Bacilli</taxon>
        <taxon>Lactobacillales</taxon>
        <taxon>Enterococcaceae</taxon>
        <taxon>Catellicoccus</taxon>
    </lineage>
</organism>
<proteinExistence type="predicted"/>
<protein>
    <submittedName>
        <fullName evidence="2">Glycosyl hydrolase 53</fullName>
        <ecNumber evidence="2">3.2.1.89</ecNumber>
    </submittedName>
</protein>
<dbReference type="EMBL" id="AMYT01000017">
    <property type="protein sequence ID" value="EKU27349.1"/>
    <property type="molecule type" value="Genomic_DNA"/>
</dbReference>
<feature type="chain" id="PRO_5003925312" evidence="1">
    <location>
        <begin position="26"/>
        <end position="394"/>
    </location>
</feature>
<keyword evidence="2" id="KW-0326">Glycosidase</keyword>
<sequence length="394" mass="45318">MKKGYYGLFLAAVAGFFGMTHSVQASTEDFGPKISHKAYLSVVENNYSRLGDKNGKIKGSTNDYYQQTLKTDGYYNHVNGHRYYSAYNNKDKWVGYIDAKAVKEANSSWGVGYSTKQYGSYTRKDWSIYDNKSFKESDNLLKKGNKTYQVKRYYYHFNGNMYLSLYDKNNQWVGYINKKAGGLTNSPWGTKFKGEKPISLNKNYPIYNNKNFHEVATGDKYKNKLVRTMGYYNHFNGRRYYSMEVNGDWIGYTNSDGTVNKKTNGVYQFVLDAAHEIQKKFGANLISGYREGDIDYYGTGHGNGLAVDLSVGTAEKKNDPVWKKNNAMRQYALEHYGNETEYIITNNSVLGDQHGWNPTDYLAAIGSNAYKDPTQSHRNHMCWHFNRPQDIFDF</sequence>
<feature type="signal peptide" evidence="1">
    <location>
        <begin position="1"/>
        <end position="25"/>
    </location>
</feature>
<dbReference type="OrthoDB" id="1654093at2"/>
<gene>
    <name evidence="2" type="ORF">C683_0680</name>
</gene>
<dbReference type="Proteomes" id="UP000016057">
    <property type="component" value="Unassembled WGS sequence"/>
</dbReference>
<dbReference type="PATRIC" id="fig|1234409.3.peg.631"/>
<keyword evidence="3" id="KW-1185">Reference proteome</keyword>
<dbReference type="EC" id="3.2.1.89" evidence="2"/>
<evidence type="ECO:0000313" key="3">
    <source>
        <dbReference type="Proteomes" id="UP000016057"/>
    </source>
</evidence>
<comment type="caution">
    <text evidence="2">The sequence shown here is derived from an EMBL/GenBank/DDBJ whole genome shotgun (WGS) entry which is preliminary data.</text>
</comment>
<dbReference type="AlphaFoldDB" id="K8Z8H4"/>
<evidence type="ECO:0000313" key="2">
    <source>
        <dbReference type="EMBL" id="EKU27349.1"/>
    </source>
</evidence>
<reference evidence="2 3" key="1">
    <citation type="journal article" date="2013" name="Genome Announc.">
        <title>Draft Genome Sequence of Catellicoccus marimammalium, a Novel Species Commonly Found in Gull Feces.</title>
        <authorList>
            <person name="Weigand M.R."/>
            <person name="Ryu H."/>
            <person name="Bozcek L."/>
            <person name="Konstantinidis K.T."/>
            <person name="Santo Domingo J.W."/>
        </authorList>
    </citation>
    <scope>NUCLEOTIDE SEQUENCE [LARGE SCALE GENOMIC DNA]</scope>
    <source>
        <strain evidence="2 3">M35/04/3</strain>
    </source>
</reference>
<keyword evidence="1" id="KW-0732">Signal</keyword>
<dbReference type="eggNOG" id="COG3757">
    <property type="taxonomic scope" value="Bacteria"/>
</dbReference>
<name>K8Z8H4_9ENTE</name>
<keyword evidence="2" id="KW-0378">Hydrolase</keyword>
<dbReference type="RefSeq" id="WP_009490032.1">
    <property type="nucleotide sequence ID" value="NZ_AMYT01000017.1"/>
</dbReference>
<accession>K8Z8H4</accession>
<dbReference type="GO" id="GO:0031218">
    <property type="term" value="F:arabinogalactan endo-1,4-beta-galactosidase activity"/>
    <property type="evidence" value="ECO:0007669"/>
    <property type="project" value="UniProtKB-EC"/>
</dbReference>
<evidence type="ECO:0000256" key="1">
    <source>
        <dbReference type="SAM" id="SignalP"/>
    </source>
</evidence>